<feature type="transmembrane region" description="Helical" evidence="1">
    <location>
        <begin position="71"/>
        <end position="93"/>
    </location>
</feature>
<keyword evidence="3" id="KW-1185">Reference proteome</keyword>
<reference evidence="2" key="1">
    <citation type="submission" date="2021-06" db="EMBL/GenBank/DDBJ databases">
        <title>Halomicroarcula sp. F24A a new haloarchaeum isolated from saline soil.</title>
        <authorList>
            <person name="Duran-Viseras A."/>
            <person name="Sanchez-Porro C."/>
            <person name="Ventosa A."/>
        </authorList>
    </citation>
    <scope>NUCLEOTIDE SEQUENCE</scope>
    <source>
        <strain evidence="2">F24A</strain>
    </source>
</reference>
<comment type="caution">
    <text evidence="2">The sequence shown here is derived from an EMBL/GenBank/DDBJ whole genome shotgun (WGS) entry which is preliminary data.</text>
</comment>
<dbReference type="EMBL" id="RKLQ01000001">
    <property type="protein sequence ID" value="MBX0302772.1"/>
    <property type="molecule type" value="Genomic_DNA"/>
</dbReference>
<feature type="transmembrane region" description="Helical" evidence="1">
    <location>
        <begin position="105"/>
        <end position="127"/>
    </location>
</feature>
<evidence type="ECO:0000313" key="3">
    <source>
        <dbReference type="Proteomes" id="UP000783863"/>
    </source>
</evidence>
<organism evidence="2 3">
    <name type="scientific">Haloarcula salinisoli</name>
    <dbReference type="NCBI Taxonomy" id="2487746"/>
    <lineage>
        <taxon>Archaea</taxon>
        <taxon>Methanobacteriati</taxon>
        <taxon>Methanobacteriota</taxon>
        <taxon>Stenosarchaea group</taxon>
        <taxon>Halobacteria</taxon>
        <taxon>Halobacteriales</taxon>
        <taxon>Haloarculaceae</taxon>
        <taxon>Haloarcula</taxon>
    </lineage>
</organism>
<evidence type="ECO:0000313" key="2">
    <source>
        <dbReference type="EMBL" id="MBX0302772.1"/>
    </source>
</evidence>
<accession>A0A8J8C6Z9</accession>
<feature type="transmembrane region" description="Helical" evidence="1">
    <location>
        <begin position="139"/>
        <end position="169"/>
    </location>
</feature>
<keyword evidence="1" id="KW-1133">Transmembrane helix</keyword>
<feature type="transmembrane region" description="Helical" evidence="1">
    <location>
        <begin position="181"/>
        <end position="202"/>
    </location>
</feature>
<evidence type="ECO:0000256" key="1">
    <source>
        <dbReference type="SAM" id="Phobius"/>
    </source>
</evidence>
<sequence>MSVTDSPGHRTSIGLSNRLSNVASVGARLSGVAVALIVIAFLTDPTPTKDLPGVGLPVTLPVSQPDLGHSVASYFVGMWLFEFTFPLLLLAAYDRFELAEPWQRRLLVGLPVAYMTTLLAYCSLVYVPLVSPAPLGPAATAVCYAFCATGAPIWGTVTAAVAGLGALAWVSAERDWARQGWLAVLFGVLSLPLGVPAVYWGYRRVRRKTV</sequence>
<dbReference type="AlphaFoldDB" id="A0A8J8C6Z9"/>
<gene>
    <name evidence="2" type="ORF">EGD98_03690</name>
</gene>
<protein>
    <submittedName>
        <fullName evidence="2">Uncharacterized protein</fullName>
    </submittedName>
</protein>
<keyword evidence="1" id="KW-0812">Transmembrane</keyword>
<proteinExistence type="predicted"/>
<dbReference type="RefSeq" id="WP_220587004.1">
    <property type="nucleotide sequence ID" value="NZ_RKLQ01000001.1"/>
</dbReference>
<dbReference type="Proteomes" id="UP000783863">
    <property type="component" value="Unassembled WGS sequence"/>
</dbReference>
<feature type="transmembrane region" description="Helical" evidence="1">
    <location>
        <begin position="21"/>
        <end position="42"/>
    </location>
</feature>
<keyword evidence="1" id="KW-0472">Membrane</keyword>
<name>A0A8J8C6Z9_9EURY</name>